<comment type="caution">
    <text evidence="2">The sequence shown here is derived from an EMBL/GenBank/DDBJ whole genome shotgun (WGS) entry which is preliminary data.</text>
</comment>
<organism evidence="2 3">
    <name type="scientific">Anaerotignum lactatifermentans</name>
    <dbReference type="NCBI Taxonomy" id="160404"/>
    <lineage>
        <taxon>Bacteria</taxon>
        <taxon>Bacillati</taxon>
        <taxon>Bacillota</taxon>
        <taxon>Clostridia</taxon>
        <taxon>Lachnospirales</taxon>
        <taxon>Anaerotignaceae</taxon>
        <taxon>Anaerotignum</taxon>
    </lineage>
</organism>
<dbReference type="EMBL" id="JACSNV010000025">
    <property type="protein sequence ID" value="MBM6878888.1"/>
    <property type="molecule type" value="Genomic_DNA"/>
</dbReference>
<reference evidence="2 3" key="1">
    <citation type="journal article" date="2021" name="Sci. Rep.">
        <title>The distribution of antibiotic resistance genes in chicken gut microbiota commensals.</title>
        <authorList>
            <person name="Juricova H."/>
            <person name="Matiasovicova J."/>
            <person name="Kubasova T."/>
            <person name="Cejkova D."/>
            <person name="Rychlik I."/>
        </authorList>
    </citation>
    <scope>NUCLEOTIDE SEQUENCE [LARGE SCALE GENOMIC DNA]</scope>
    <source>
        <strain evidence="2 3">An431b</strain>
    </source>
</reference>
<dbReference type="RefSeq" id="WP_205134530.1">
    <property type="nucleotide sequence ID" value="NZ_JACSNT010000023.1"/>
</dbReference>
<gene>
    <name evidence="2" type="ORF">H9X83_12120</name>
</gene>
<protein>
    <recommendedName>
        <fullName evidence="4">PASTA domain-containing protein</fullName>
    </recommendedName>
</protein>
<feature type="region of interest" description="Disordered" evidence="1">
    <location>
        <begin position="1"/>
        <end position="23"/>
    </location>
</feature>
<evidence type="ECO:0000256" key="1">
    <source>
        <dbReference type="SAM" id="MobiDB-lite"/>
    </source>
</evidence>
<feature type="compositionally biased region" description="Polar residues" evidence="1">
    <location>
        <begin position="75"/>
        <end position="89"/>
    </location>
</feature>
<evidence type="ECO:0000313" key="2">
    <source>
        <dbReference type="EMBL" id="MBM6878888.1"/>
    </source>
</evidence>
<keyword evidence="3" id="KW-1185">Reference proteome</keyword>
<sequence>MGKGGGGHFSGTRGSRSIGSVMKNGKLSISKLKENPKVFSGKSASDIANDLKSEGYDVSVRNSTRSRSGAQIIQVNNSGNGKNISQVQVSPGGGRHGSDPYVKISTTDKGIVKVVEGSKNTYKTDGKEKATIIFAEEE</sequence>
<evidence type="ECO:0000313" key="3">
    <source>
        <dbReference type="Proteomes" id="UP000729290"/>
    </source>
</evidence>
<name>A0ABS2GEB5_9FIRM</name>
<evidence type="ECO:0008006" key="4">
    <source>
        <dbReference type="Google" id="ProtNLM"/>
    </source>
</evidence>
<proteinExistence type="predicted"/>
<accession>A0ABS2GEB5</accession>
<feature type="region of interest" description="Disordered" evidence="1">
    <location>
        <begin position="75"/>
        <end position="103"/>
    </location>
</feature>
<dbReference type="Proteomes" id="UP000729290">
    <property type="component" value="Unassembled WGS sequence"/>
</dbReference>